<evidence type="ECO:0000256" key="1">
    <source>
        <dbReference type="ARBA" id="ARBA00001933"/>
    </source>
</evidence>
<dbReference type="Gene3D" id="3.40.640.10">
    <property type="entry name" value="Type I PLP-dependent aspartate aminotransferase-like (Major domain)"/>
    <property type="match status" value="1"/>
</dbReference>
<dbReference type="SUPFAM" id="SSF53383">
    <property type="entry name" value="PLP-dependent transferases"/>
    <property type="match status" value="1"/>
</dbReference>
<evidence type="ECO:0000256" key="5">
    <source>
        <dbReference type="ARBA" id="ARBA00023239"/>
    </source>
</evidence>
<dbReference type="InterPro" id="IPR002129">
    <property type="entry name" value="PyrdxlP-dep_de-COase"/>
</dbReference>
<dbReference type="PANTHER" id="PTHR11999">
    <property type="entry name" value="GROUP II PYRIDOXAL-5-PHOSPHATE DECARBOXYLASE"/>
    <property type="match status" value="1"/>
</dbReference>
<evidence type="ECO:0000313" key="7">
    <source>
        <dbReference type="EMBL" id="MDO6413781.1"/>
    </source>
</evidence>
<evidence type="ECO:0000256" key="2">
    <source>
        <dbReference type="ARBA" id="ARBA00009533"/>
    </source>
</evidence>
<comment type="similarity">
    <text evidence="2 6">Belongs to the group II decarboxylase family.</text>
</comment>
<dbReference type="Pfam" id="PF00282">
    <property type="entry name" value="Pyridoxal_deC"/>
    <property type="match status" value="1"/>
</dbReference>
<dbReference type="InterPro" id="IPR015422">
    <property type="entry name" value="PyrdxlP-dep_Trfase_small"/>
</dbReference>
<dbReference type="Proteomes" id="UP001169764">
    <property type="component" value="Unassembled WGS sequence"/>
</dbReference>
<keyword evidence="4 6" id="KW-0663">Pyridoxal phosphate</keyword>
<evidence type="ECO:0000256" key="3">
    <source>
        <dbReference type="ARBA" id="ARBA00022793"/>
    </source>
</evidence>
<accession>A0ABT8Y648</accession>
<comment type="caution">
    <text evidence="7">The sequence shown here is derived from an EMBL/GenBank/DDBJ whole genome shotgun (WGS) entry which is preliminary data.</text>
</comment>
<keyword evidence="5 6" id="KW-0456">Lyase</keyword>
<gene>
    <name evidence="7" type="ORF">Q4F19_05250</name>
</gene>
<dbReference type="PANTHER" id="PTHR11999:SF70">
    <property type="entry name" value="MIP05841P"/>
    <property type="match status" value="1"/>
</dbReference>
<reference evidence="7" key="1">
    <citation type="submission" date="2023-07" db="EMBL/GenBank/DDBJ databases">
        <authorList>
            <person name="Kim M."/>
        </authorList>
    </citation>
    <scope>NUCLEOTIDE SEQUENCE</scope>
    <source>
        <strain evidence="7">BIUV-7</strain>
    </source>
</reference>
<organism evidence="7 8">
    <name type="scientific">Sphingomonas natans</name>
    <dbReference type="NCBI Taxonomy" id="3063330"/>
    <lineage>
        <taxon>Bacteria</taxon>
        <taxon>Pseudomonadati</taxon>
        <taxon>Pseudomonadota</taxon>
        <taxon>Alphaproteobacteria</taxon>
        <taxon>Sphingomonadales</taxon>
        <taxon>Sphingomonadaceae</taxon>
        <taxon>Sphingomonas</taxon>
    </lineage>
</organism>
<dbReference type="InterPro" id="IPR015421">
    <property type="entry name" value="PyrdxlP-dep_Trfase_major"/>
</dbReference>
<dbReference type="Gene3D" id="3.90.1150.10">
    <property type="entry name" value="Aspartate Aminotransferase, domain 1"/>
    <property type="match status" value="1"/>
</dbReference>
<keyword evidence="3" id="KW-0210">Decarboxylase</keyword>
<dbReference type="InterPro" id="IPR015424">
    <property type="entry name" value="PyrdxlP-dep_Trfase"/>
</dbReference>
<comment type="cofactor">
    <cofactor evidence="1 6">
        <name>pyridoxal 5'-phosphate</name>
        <dbReference type="ChEBI" id="CHEBI:597326"/>
    </cofactor>
</comment>
<name>A0ABT8Y648_9SPHN</name>
<dbReference type="InterPro" id="IPR010977">
    <property type="entry name" value="Aromatic_deC"/>
</dbReference>
<evidence type="ECO:0000313" key="8">
    <source>
        <dbReference type="Proteomes" id="UP001169764"/>
    </source>
</evidence>
<dbReference type="EMBL" id="JAUOTP010000002">
    <property type="protein sequence ID" value="MDO6413781.1"/>
    <property type="molecule type" value="Genomic_DNA"/>
</dbReference>
<evidence type="ECO:0000256" key="4">
    <source>
        <dbReference type="ARBA" id="ARBA00022898"/>
    </source>
</evidence>
<sequence length="470" mass="49129">MSIEAGLDAMAQAAEAAIAYRRGIATAETTPTASYRDILDAFDGPVPNAGAEPAAILSELIAQATPGLRGSTAPRFFGWVIGTSHPTGVAADWLTAAWGQNATAIASAPAAAAVEAVAARWLLDLLGLPAEASVGFVTGATVANFVCLAAARSEVLARVGWDVEADGLFGAPPIRVLIGADAHATVHSGLKFLGLGARRLTLVDADEMGRMRPESLAKALGQGTGPAIVIAQSGQLNTGANDPFAQIVPIAREAGAWLHVDGAFGLWAQASPTLRHLSAGVDGADSWATDGHKWLQTPYDCGYAIVRDAAAHRRAMAFSASYMPPAADSEREPSAFVPEFSRRARGFATWAMIRQFGRSGVAEMVERCCAIAARIAGRLAAERGIAIVAPVELNQVMVRFGDDDAATLATIEQIQADAILFAGGALWRGEWVMRISVSSSATTLDDAEVTADAIIAAWRRVKTRFPSRSC</sequence>
<evidence type="ECO:0000256" key="6">
    <source>
        <dbReference type="RuleBase" id="RU000382"/>
    </source>
</evidence>
<protein>
    <submittedName>
        <fullName evidence="7">Pyridoxal-dependent decarboxylase</fullName>
    </submittedName>
</protein>
<keyword evidence="8" id="KW-1185">Reference proteome</keyword>
<proteinExistence type="inferred from homology"/>